<dbReference type="STRING" id="930146.SAMN05192533_102217"/>
<evidence type="ECO:0000256" key="2">
    <source>
        <dbReference type="SAM" id="Coils"/>
    </source>
</evidence>
<dbReference type="InterPro" id="IPR007391">
    <property type="entry name" value="Vancomycin_resist_VanW"/>
</dbReference>
<dbReference type="InterPro" id="IPR052913">
    <property type="entry name" value="Glycopeptide_resist_protein"/>
</dbReference>
<organism evidence="5 6">
    <name type="scientific">Mesobacillus persicus</name>
    <dbReference type="NCBI Taxonomy" id="930146"/>
    <lineage>
        <taxon>Bacteria</taxon>
        <taxon>Bacillati</taxon>
        <taxon>Bacillota</taxon>
        <taxon>Bacilli</taxon>
        <taxon>Bacillales</taxon>
        <taxon>Bacillaceae</taxon>
        <taxon>Mesobacillus</taxon>
    </lineage>
</organism>
<dbReference type="PANTHER" id="PTHR35788:SF1">
    <property type="entry name" value="EXPORTED PROTEIN"/>
    <property type="match status" value="1"/>
</dbReference>
<dbReference type="RefSeq" id="WP_090741280.1">
    <property type="nucleotide sequence ID" value="NZ_FOBW01000002.1"/>
</dbReference>
<keyword evidence="2" id="KW-0175">Coiled coil</keyword>
<feature type="compositionally biased region" description="Low complexity" evidence="3">
    <location>
        <begin position="383"/>
        <end position="406"/>
    </location>
</feature>
<sequence length="436" mass="48264">MKKQQGIKLFVVLLVSTLFIYSFSHFGAMTYNAMTSEDDMFLPGTSIGSVDVSGKTRNEALSSVTDDLQSWQNGTILNLMYKEKTIQVNLDIFEIDVQESVVAAQSGQANPMIVSIPSQELKAMLQQLSSKLAIGEEELTKVNNELLSYAHLLKSGEHHIAVGKLLATDDSSVVISETILEFEEVSVAMMDWVAALSPITIPAESQFSFLKTIEENKLTSMPAANKSMIATAIYKTVLPTNFVVIQRHIGQQLPNYIELGFEAKINQKNNLDLAFTNPNKSEYTIELKWVYPTLTVQLKGSSLLYKYVVEQTGKQEFDPKTIIQYSPQLHPSQKTVKEVGRNGLLTNVIRKVYGENDEFLSEEFISEDFYAPVERIEVHGLKSSTTTGTSTGDDGAGTETTTDSASQTESVEDTTSLKDETSDGKIIYGKPNETEK</sequence>
<accession>A0A1H7XIB0</accession>
<dbReference type="EMBL" id="FOBW01000002">
    <property type="protein sequence ID" value="SEM33344.1"/>
    <property type="molecule type" value="Genomic_DNA"/>
</dbReference>
<reference evidence="6" key="1">
    <citation type="submission" date="2016-10" db="EMBL/GenBank/DDBJ databases">
        <authorList>
            <person name="Varghese N."/>
            <person name="Submissions S."/>
        </authorList>
    </citation>
    <scope>NUCLEOTIDE SEQUENCE [LARGE SCALE GENOMIC DNA]</scope>
    <source>
        <strain evidence="6">B48,IBRC-M 10115,DSM 25386,CECT 8001</strain>
    </source>
</reference>
<dbReference type="SMART" id="SM01208">
    <property type="entry name" value="G5"/>
    <property type="match status" value="1"/>
</dbReference>
<dbReference type="InterPro" id="IPR011098">
    <property type="entry name" value="G5_dom"/>
</dbReference>
<dbReference type="AlphaFoldDB" id="A0A1H7XIB0"/>
<feature type="domain" description="G5" evidence="4">
    <location>
        <begin position="305"/>
        <end position="383"/>
    </location>
</feature>
<name>A0A1H7XIB0_9BACI</name>
<dbReference type="Gene3D" id="2.20.230.10">
    <property type="entry name" value="Resuscitation-promoting factor rpfb"/>
    <property type="match status" value="1"/>
</dbReference>
<evidence type="ECO:0000259" key="4">
    <source>
        <dbReference type="SMART" id="SM01208"/>
    </source>
</evidence>
<dbReference type="Pfam" id="PF07501">
    <property type="entry name" value="G5"/>
    <property type="match status" value="1"/>
</dbReference>
<keyword evidence="1" id="KW-0732">Signal</keyword>
<feature type="coiled-coil region" evidence="2">
    <location>
        <begin position="118"/>
        <end position="145"/>
    </location>
</feature>
<evidence type="ECO:0000313" key="6">
    <source>
        <dbReference type="Proteomes" id="UP000198553"/>
    </source>
</evidence>
<dbReference type="Pfam" id="PF04294">
    <property type="entry name" value="VanW"/>
    <property type="match status" value="1"/>
</dbReference>
<protein>
    <submittedName>
        <fullName evidence="5">G5 domain-containing protein</fullName>
    </submittedName>
</protein>
<dbReference type="Proteomes" id="UP000198553">
    <property type="component" value="Unassembled WGS sequence"/>
</dbReference>
<keyword evidence="6" id="KW-1185">Reference proteome</keyword>
<evidence type="ECO:0000313" key="5">
    <source>
        <dbReference type="EMBL" id="SEM33344.1"/>
    </source>
</evidence>
<dbReference type="OrthoDB" id="2691125at2"/>
<proteinExistence type="predicted"/>
<feature type="region of interest" description="Disordered" evidence="3">
    <location>
        <begin position="381"/>
        <end position="436"/>
    </location>
</feature>
<evidence type="ECO:0000256" key="3">
    <source>
        <dbReference type="SAM" id="MobiDB-lite"/>
    </source>
</evidence>
<gene>
    <name evidence="5" type="ORF">SAMN05192533_102217</name>
</gene>
<dbReference type="PANTHER" id="PTHR35788">
    <property type="entry name" value="EXPORTED PROTEIN-RELATED"/>
    <property type="match status" value="1"/>
</dbReference>
<evidence type="ECO:0000256" key="1">
    <source>
        <dbReference type="ARBA" id="ARBA00022729"/>
    </source>
</evidence>